<dbReference type="EMBL" id="FJNB01000031">
    <property type="protein sequence ID" value="CZR09950.1"/>
    <property type="molecule type" value="Genomic_DNA"/>
</dbReference>
<comment type="function">
    <text evidence="1">Transcriptional repressor of xylose-utilizing enzymes.</text>
</comment>
<protein>
    <submittedName>
        <fullName evidence="5">Sugar kinase of the NBD/HSP70 family, may contain an N-terminal HTH domain</fullName>
    </submittedName>
</protein>
<organism evidence="4 6">
    <name type="scientific">Trichococcus ilyis</name>
    <dbReference type="NCBI Taxonomy" id="640938"/>
    <lineage>
        <taxon>Bacteria</taxon>
        <taxon>Bacillati</taxon>
        <taxon>Bacillota</taxon>
        <taxon>Bacilli</taxon>
        <taxon>Lactobacillales</taxon>
        <taxon>Carnobacteriaceae</taxon>
        <taxon>Trichococcus</taxon>
    </lineage>
</organism>
<reference evidence="4 6" key="1">
    <citation type="submission" date="2016-02" db="EMBL/GenBank/DDBJ databases">
        <authorList>
            <person name="Wen L."/>
            <person name="He K."/>
            <person name="Yang H."/>
        </authorList>
    </citation>
    <scope>NUCLEOTIDE SEQUENCE [LARGE SCALE GENOMIC DNA]</scope>
    <source>
        <strain evidence="4">Trichococcus_R210</strain>
    </source>
</reference>
<evidence type="ECO:0000313" key="6">
    <source>
        <dbReference type="Proteomes" id="UP000076878"/>
    </source>
</evidence>
<evidence type="ECO:0000313" key="4">
    <source>
        <dbReference type="EMBL" id="CZR09950.1"/>
    </source>
</evidence>
<dbReference type="STRING" id="640938.TR210_2827"/>
<dbReference type="Proteomes" id="UP000076878">
    <property type="component" value="Unassembled WGS sequence"/>
</dbReference>
<gene>
    <name evidence="5" type="ORF">SAMN05216375_1342</name>
    <name evidence="4" type="ORF">TR210_2827</name>
</gene>
<evidence type="ECO:0000313" key="7">
    <source>
        <dbReference type="Proteomes" id="UP000199280"/>
    </source>
</evidence>
<sequence>MIVNRNTIREQNETIVLTAIINHPNTSRAAISHDSGLNKATVSEIVKKLLKEKLVVELGTGQSSVVGGRKPVLLKVNANGGYAMSLTITQTKISSLVCNLQGKIIAQYDLVRKVEASNIIDSIEEIVLHHRKTLNKTPFGFVGIVVSIDGFVHEDEIVSSTNKMLEHLTAQHLESDAIDCPIYLENQNNLTVIAEAVFAHSPGNIISIDLDEGIGSGILLQNRLFRSKHSLAGNLGHTILYPFGKDCDCGKQGCLNQYCSTAALVAEIRDMKKDPALQLADLITLYKAGDEEAKSVVEHLIQHMSIAISNVVSLLDPEKVYLNGELFRAVPECVTAIQTELNRKTDQNVPVSLSTLGKNGVLLGGIALALQHFFQVPLLQLHFDD</sequence>
<dbReference type="InterPro" id="IPR036390">
    <property type="entry name" value="WH_DNA-bd_sf"/>
</dbReference>
<keyword evidence="5" id="KW-0418">Kinase</keyword>
<dbReference type="GO" id="GO:0016301">
    <property type="term" value="F:kinase activity"/>
    <property type="evidence" value="ECO:0007669"/>
    <property type="project" value="UniProtKB-KW"/>
</dbReference>
<dbReference type="InterPro" id="IPR036388">
    <property type="entry name" value="WH-like_DNA-bd_sf"/>
</dbReference>
<keyword evidence="3" id="KW-0119">Carbohydrate metabolism</keyword>
<accession>A0A143Z7K3</accession>
<evidence type="ECO:0000256" key="1">
    <source>
        <dbReference type="ARBA" id="ARBA00002486"/>
    </source>
</evidence>
<dbReference type="GO" id="GO:0042732">
    <property type="term" value="P:D-xylose metabolic process"/>
    <property type="evidence" value="ECO:0007669"/>
    <property type="project" value="UniProtKB-KW"/>
</dbReference>
<keyword evidence="3" id="KW-0859">Xylose metabolism</keyword>
<dbReference type="Gene3D" id="1.10.10.10">
    <property type="entry name" value="Winged helix-like DNA-binding domain superfamily/Winged helix DNA-binding domain"/>
    <property type="match status" value="1"/>
</dbReference>
<evidence type="ECO:0000256" key="3">
    <source>
        <dbReference type="ARBA" id="ARBA00022629"/>
    </source>
</evidence>
<evidence type="ECO:0000256" key="2">
    <source>
        <dbReference type="ARBA" id="ARBA00006479"/>
    </source>
</evidence>
<dbReference type="Pfam" id="PF00480">
    <property type="entry name" value="ROK"/>
    <property type="match status" value="1"/>
</dbReference>
<reference evidence="5 7" key="2">
    <citation type="submission" date="2016-10" db="EMBL/GenBank/DDBJ databases">
        <authorList>
            <person name="Varghese N."/>
            <person name="Submissions S."/>
        </authorList>
    </citation>
    <scope>NUCLEOTIDE SEQUENCE [LARGE SCALE GENOMIC DNA]</scope>
    <source>
        <strain evidence="5 7">DSM 22150</strain>
    </source>
</reference>
<dbReference type="RefSeq" id="WP_068624803.1">
    <property type="nucleotide sequence ID" value="NZ_FJNB01000031.1"/>
</dbReference>
<comment type="similarity">
    <text evidence="2">Belongs to the ROK (NagC/XylR) family.</text>
</comment>
<dbReference type="PANTHER" id="PTHR18964">
    <property type="entry name" value="ROK (REPRESSOR, ORF, KINASE) FAMILY"/>
    <property type="match status" value="1"/>
</dbReference>
<keyword evidence="5" id="KW-0808">Transferase</keyword>
<dbReference type="AlphaFoldDB" id="A0A143Z7K3"/>
<dbReference type="InterPro" id="IPR043129">
    <property type="entry name" value="ATPase_NBD"/>
</dbReference>
<dbReference type="SUPFAM" id="SSF53067">
    <property type="entry name" value="Actin-like ATPase domain"/>
    <property type="match status" value="2"/>
</dbReference>
<keyword evidence="7" id="KW-1185">Reference proteome</keyword>
<dbReference type="Proteomes" id="UP000199280">
    <property type="component" value="Unassembled WGS sequence"/>
</dbReference>
<dbReference type="InterPro" id="IPR000600">
    <property type="entry name" value="ROK"/>
</dbReference>
<dbReference type="SUPFAM" id="SSF46785">
    <property type="entry name" value="Winged helix' DNA-binding domain"/>
    <property type="match status" value="1"/>
</dbReference>
<dbReference type="Gene3D" id="3.30.420.40">
    <property type="match status" value="2"/>
</dbReference>
<name>A0A143Z7K3_9LACT</name>
<dbReference type="PANTHER" id="PTHR18964:SF149">
    <property type="entry name" value="BIFUNCTIONAL UDP-N-ACETYLGLUCOSAMINE 2-EPIMERASE_N-ACETYLMANNOSAMINE KINASE"/>
    <property type="match status" value="1"/>
</dbReference>
<dbReference type="OrthoDB" id="9796533at2"/>
<proteinExistence type="inferred from homology"/>
<dbReference type="EMBL" id="FNYT01000034">
    <property type="protein sequence ID" value="SEJ87840.1"/>
    <property type="molecule type" value="Genomic_DNA"/>
</dbReference>
<evidence type="ECO:0000313" key="5">
    <source>
        <dbReference type="EMBL" id="SEJ87840.1"/>
    </source>
</evidence>